<dbReference type="RefSeq" id="WP_316414951.1">
    <property type="nucleotide sequence ID" value="NZ_AP027080.1"/>
</dbReference>
<protein>
    <recommendedName>
        <fullName evidence="3">Tetratricopeptide repeat protein</fullName>
    </recommendedName>
</protein>
<sequence length="148" mass="16342">MAKRIERVNKSVKEVLEDLVEGHREASIAGPGGAAKYLARTLEGQQSLPNAVKAVAYDLLAEARAQLQDWEGVEEALQGFLKNLPEMEPALGHGYRRALEATTALERGVQARTERADFHGALELCERAIALDLGAHWRAKRDSLEWAK</sequence>
<evidence type="ECO:0000313" key="1">
    <source>
        <dbReference type="EMBL" id="BDU72047.1"/>
    </source>
</evidence>
<evidence type="ECO:0000313" key="2">
    <source>
        <dbReference type="Proteomes" id="UP001238179"/>
    </source>
</evidence>
<dbReference type="AlphaFoldDB" id="A0AA48GQB3"/>
<name>A0AA48GQB3_9BACT</name>
<dbReference type="EMBL" id="AP027080">
    <property type="protein sequence ID" value="BDU72047.1"/>
    <property type="molecule type" value="Genomic_DNA"/>
</dbReference>
<accession>A0AA48GQB3</accession>
<dbReference type="Proteomes" id="UP001238179">
    <property type="component" value="Chromosome"/>
</dbReference>
<gene>
    <name evidence="1" type="ORF">METEAL_12210</name>
</gene>
<proteinExistence type="predicted"/>
<dbReference type="KEGG" id="msil:METEAL_12210"/>
<reference evidence="2" key="1">
    <citation type="journal article" date="2023" name="Int. J. Syst. Evol. Microbiol.">
        <title>Mesoterricola silvestris gen. nov., sp. nov., Mesoterricola sediminis sp. nov., Geothrix oryzae sp. nov., Geothrix edaphica sp. nov., Geothrix rubra sp. nov., and Geothrix limicola sp. nov., six novel members of Acidobacteriota isolated from soils.</title>
        <authorList>
            <person name="Itoh H."/>
            <person name="Sugisawa Y."/>
            <person name="Mise K."/>
            <person name="Xu Z."/>
            <person name="Kuniyasu M."/>
            <person name="Ushijima N."/>
            <person name="Kawano K."/>
            <person name="Kobayashi E."/>
            <person name="Shiratori Y."/>
            <person name="Masuda Y."/>
            <person name="Senoo K."/>
        </authorList>
    </citation>
    <scope>NUCLEOTIDE SEQUENCE [LARGE SCALE GENOMIC DNA]</scope>
    <source>
        <strain evidence="2">W79</strain>
    </source>
</reference>
<organism evidence="1 2">
    <name type="scientific">Mesoterricola silvestris</name>
    <dbReference type="NCBI Taxonomy" id="2927979"/>
    <lineage>
        <taxon>Bacteria</taxon>
        <taxon>Pseudomonadati</taxon>
        <taxon>Acidobacteriota</taxon>
        <taxon>Holophagae</taxon>
        <taxon>Holophagales</taxon>
        <taxon>Holophagaceae</taxon>
        <taxon>Mesoterricola</taxon>
    </lineage>
</organism>
<keyword evidence="2" id="KW-1185">Reference proteome</keyword>
<evidence type="ECO:0008006" key="3">
    <source>
        <dbReference type="Google" id="ProtNLM"/>
    </source>
</evidence>